<dbReference type="SUPFAM" id="SSF56672">
    <property type="entry name" value="DNA/RNA polymerases"/>
    <property type="match status" value="1"/>
</dbReference>
<dbReference type="EMBL" id="GEMB01004009">
    <property type="protein sequence ID" value="JAR99251.1"/>
    <property type="molecule type" value="Transcribed_RNA"/>
</dbReference>
<feature type="non-terminal residue" evidence="2">
    <location>
        <position position="1"/>
    </location>
</feature>
<reference evidence="2" key="2">
    <citation type="journal article" date="2017" name="J. Med. Entomol.">
        <title>Transcriptome Analysis of the Triatoma infestans (Hemiptera: Reduviidae) Integument.</title>
        <authorList>
            <person name="Calderon-Fernandez G.M."/>
            <person name="Moriconi D.E."/>
            <person name="Dulbecco A.B."/>
            <person name="Juarez M.P."/>
        </authorList>
    </citation>
    <scope>NUCLEOTIDE SEQUENCE</scope>
    <source>
        <strain evidence="2">Int1</strain>
        <tissue evidence="2">Integument</tissue>
    </source>
</reference>
<feature type="domain" description="RNA-directed RNA polymerase C-terminal" evidence="1">
    <location>
        <begin position="1"/>
        <end position="77"/>
    </location>
</feature>
<dbReference type="GO" id="GO:0071897">
    <property type="term" value="P:DNA biosynthetic process"/>
    <property type="evidence" value="ECO:0007669"/>
    <property type="project" value="UniProtKB-ARBA"/>
</dbReference>
<proteinExistence type="predicted"/>
<reference evidence="2" key="1">
    <citation type="submission" date="2016-04" db="EMBL/GenBank/DDBJ databases">
        <authorList>
            <person name="Calderon-Fernandez G.M.Sr."/>
        </authorList>
    </citation>
    <scope>NUCLEOTIDE SEQUENCE</scope>
    <source>
        <strain evidence="2">Int1</strain>
        <tissue evidence="2">Integument</tissue>
    </source>
</reference>
<dbReference type="InterPro" id="IPR001205">
    <property type="entry name" value="RNA-dir_pol_C"/>
</dbReference>
<name>A0A170XUY0_TRIIF</name>
<protein>
    <recommendedName>
        <fullName evidence="1">RNA-directed RNA polymerase C-terminal domain-containing protein</fullName>
    </recommendedName>
</protein>
<evidence type="ECO:0000313" key="2">
    <source>
        <dbReference type="EMBL" id="JAR99251.1"/>
    </source>
</evidence>
<organism evidence="2">
    <name type="scientific">Triatoma infestans</name>
    <name type="common">Assassin bug</name>
    <dbReference type="NCBI Taxonomy" id="30076"/>
    <lineage>
        <taxon>Eukaryota</taxon>
        <taxon>Metazoa</taxon>
        <taxon>Ecdysozoa</taxon>
        <taxon>Arthropoda</taxon>
        <taxon>Hexapoda</taxon>
        <taxon>Insecta</taxon>
        <taxon>Pterygota</taxon>
        <taxon>Neoptera</taxon>
        <taxon>Paraneoptera</taxon>
        <taxon>Hemiptera</taxon>
        <taxon>Heteroptera</taxon>
        <taxon>Panheteroptera</taxon>
        <taxon>Cimicomorpha</taxon>
        <taxon>Reduviidae</taxon>
        <taxon>Triatominae</taxon>
        <taxon>Triatoma</taxon>
    </lineage>
</organism>
<sequence>LIDRMIFGPYMDEIVANHRLYPCKVGWAPACGGYRYVSSLFKGKTVCLDKSGWDWTVPEWLIDEWLRFMLWTLPEDNQFARTIFQSRFRLLFHRAVFEFGDGMRVRQSFKGMMKSGCYLTIF</sequence>
<dbReference type="GO" id="GO:0003968">
    <property type="term" value="F:RNA-directed RNA polymerase activity"/>
    <property type="evidence" value="ECO:0007669"/>
    <property type="project" value="InterPro"/>
</dbReference>
<accession>A0A170XUY0</accession>
<dbReference type="GO" id="GO:0003723">
    <property type="term" value="F:RNA binding"/>
    <property type="evidence" value="ECO:0007669"/>
    <property type="project" value="InterPro"/>
</dbReference>
<dbReference type="Pfam" id="PF00680">
    <property type="entry name" value="RdRP_1"/>
    <property type="match status" value="1"/>
</dbReference>
<evidence type="ECO:0000259" key="1">
    <source>
        <dbReference type="Pfam" id="PF00680"/>
    </source>
</evidence>
<dbReference type="GO" id="GO:0006351">
    <property type="term" value="P:DNA-templated transcription"/>
    <property type="evidence" value="ECO:0007669"/>
    <property type="project" value="InterPro"/>
</dbReference>
<dbReference type="InterPro" id="IPR043502">
    <property type="entry name" value="DNA/RNA_pol_sf"/>
</dbReference>
<dbReference type="AlphaFoldDB" id="A0A170XUY0"/>